<dbReference type="Pfam" id="PF13280">
    <property type="entry name" value="WYL"/>
    <property type="match status" value="1"/>
</dbReference>
<proteinExistence type="predicted"/>
<dbReference type="InterPro" id="IPR057727">
    <property type="entry name" value="WCX_dom"/>
</dbReference>
<dbReference type="Pfam" id="PF25583">
    <property type="entry name" value="WCX"/>
    <property type="match status" value="1"/>
</dbReference>
<dbReference type="InterPro" id="IPR051534">
    <property type="entry name" value="CBASS_pafABC_assoc_protein"/>
</dbReference>
<dbReference type="Proteomes" id="UP000316639">
    <property type="component" value="Unassembled WGS sequence"/>
</dbReference>
<protein>
    <submittedName>
        <fullName evidence="3">WYL domain-containing protein</fullName>
    </submittedName>
</protein>
<dbReference type="OrthoDB" id="3483912at2"/>
<name>A0A563EWT2_9PSEU</name>
<gene>
    <name evidence="3" type="ORF">FKR81_13700</name>
</gene>
<dbReference type="EMBL" id="VOBR01000007">
    <property type="protein sequence ID" value="TWP51998.1"/>
    <property type="molecule type" value="Genomic_DNA"/>
</dbReference>
<dbReference type="PROSITE" id="PS52050">
    <property type="entry name" value="WYL"/>
    <property type="match status" value="1"/>
</dbReference>
<reference evidence="3 4" key="1">
    <citation type="submission" date="2019-07" db="EMBL/GenBank/DDBJ databases">
        <title>Lentzea xizangensis sp. nov., isolated from Qinghai-Tibetan Plateau Soils.</title>
        <authorList>
            <person name="Huang J."/>
        </authorList>
    </citation>
    <scope>NUCLEOTIDE SEQUENCE [LARGE SCALE GENOMIC DNA]</scope>
    <source>
        <strain evidence="3 4">FXJ1.1311</strain>
    </source>
</reference>
<keyword evidence="4" id="KW-1185">Reference proteome</keyword>
<accession>A0A563EWT2</accession>
<dbReference type="InterPro" id="IPR026881">
    <property type="entry name" value="WYL_dom"/>
</dbReference>
<evidence type="ECO:0000259" key="1">
    <source>
        <dbReference type="Pfam" id="PF13280"/>
    </source>
</evidence>
<evidence type="ECO:0000313" key="4">
    <source>
        <dbReference type="Proteomes" id="UP000316639"/>
    </source>
</evidence>
<feature type="domain" description="WYL" evidence="1">
    <location>
        <begin position="33"/>
        <end position="97"/>
    </location>
</feature>
<comment type="caution">
    <text evidence="3">The sequence shown here is derived from an EMBL/GenBank/DDBJ whole genome shotgun (WGS) entry which is preliminary data.</text>
</comment>
<feature type="domain" description="WCX" evidence="2">
    <location>
        <begin position="128"/>
        <end position="204"/>
    </location>
</feature>
<organism evidence="3 4">
    <name type="scientific">Lentzea tibetensis</name>
    <dbReference type="NCBI Taxonomy" id="2591470"/>
    <lineage>
        <taxon>Bacteria</taxon>
        <taxon>Bacillati</taxon>
        <taxon>Actinomycetota</taxon>
        <taxon>Actinomycetes</taxon>
        <taxon>Pseudonocardiales</taxon>
        <taxon>Pseudonocardiaceae</taxon>
        <taxon>Lentzea</taxon>
    </lineage>
</organism>
<evidence type="ECO:0000259" key="2">
    <source>
        <dbReference type="Pfam" id="PF25583"/>
    </source>
</evidence>
<dbReference type="AlphaFoldDB" id="A0A563EWT2"/>
<sequence>MEQVLPSRLRRRVQALQEHTTPLTAGGPAVNAEVLTVIAGACRDHQQLRFTYRSGADTRRLVEPLGLVHTGRRWYFVAWDVDRADWRTFRADRIADVPALAARFTPRTAPADDLAAYVSRSVASSVYTYQAVLVIHAPLEDVADRTSPTSVQLEEIDASSCLMRSGGESLDTMAFHLLHIGFEFDVLEPPELVERMRELSERLARSVSGRR</sequence>
<dbReference type="PANTHER" id="PTHR34580">
    <property type="match status" value="1"/>
</dbReference>
<evidence type="ECO:0000313" key="3">
    <source>
        <dbReference type="EMBL" id="TWP51998.1"/>
    </source>
</evidence>
<dbReference type="PANTHER" id="PTHR34580:SF3">
    <property type="entry name" value="PROTEIN PAFB"/>
    <property type="match status" value="1"/>
</dbReference>